<dbReference type="EMBL" id="JAGKQH010000011">
    <property type="protein sequence ID" value="KAG6588533.1"/>
    <property type="molecule type" value="Genomic_DNA"/>
</dbReference>
<dbReference type="AlphaFoldDB" id="A0AAV6MW72"/>
<feature type="non-terminal residue" evidence="1">
    <location>
        <position position="1"/>
    </location>
</feature>
<evidence type="ECO:0000313" key="1">
    <source>
        <dbReference type="EMBL" id="KAG6588533.1"/>
    </source>
</evidence>
<name>A0AAV6MW72_9ROSI</name>
<accession>A0AAV6MW72</accession>
<proteinExistence type="predicted"/>
<organism evidence="1 2">
    <name type="scientific">Cucurbita argyrosperma subsp. sororia</name>
    <dbReference type="NCBI Taxonomy" id="37648"/>
    <lineage>
        <taxon>Eukaryota</taxon>
        <taxon>Viridiplantae</taxon>
        <taxon>Streptophyta</taxon>
        <taxon>Embryophyta</taxon>
        <taxon>Tracheophyta</taxon>
        <taxon>Spermatophyta</taxon>
        <taxon>Magnoliopsida</taxon>
        <taxon>eudicotyledons</taxon>
        <taxon>Gunneridae</taxon>
        <taxon>Pentapetalae</taxon>
        <taxon>rosids</taxon>
        <taxon>fabids</taxon>
        <taxon>Cucurbitales</taxon>
        <taxon>Cucurbitaceae</taxon>
        <taxon>Cucurbiteae</taxon>
        <taxon>Cucurbita</taxon>
    </lineage>
</organism>
<gene>
    <name evidence="1" type="ORF">SDJN03_17098</name>
</gene>
<reference evidence="1 2" key="1">
    <citation type="journal article" date="2021" name="Hortic Res">
        <title>The domestication of Cucurbita argyrosperma as revealed by the genome of its wild relative.</title>
        <authorList>
            <person name="Barrera-Redondo J."/>
            <person name="Sanchez-de la Vega G."/>
            <person name="Aguirre-Liguori J.A."/>
            <person name="Castellanos-Morales G."/>
            <person name="Gutierrez-Guerrero Y.T."/>
            <person name="Aguirre-Dugua X."/>
            <person name="Aguirre-Planter E."/>
            <person name="Tenaillon M.I."/>
            <person name="Lira-Saade R."/>
            <person name="Eguiarte L.E."/>
        </authorList>
    </citation>
    <scope>NUCLEOTIDE SEQUENCE [LARGE SCALE GENOMIC DNA]</scope>
    <source>
        <strain evidence="1">JBR-2021</strain>
    </source>
</reference>
<protein>
    <submittedName>
        <fullName evidence="1">Uncharacterized protein</fullName>
    </submittedName>
</protein>
<evidence type="ECO:0000313" key="2">
    <source>
        <dbReference type="Proteomes" id="UP000685013"/>
    </source>
</evidence>
<keyword evidence="2" id="KW-1185">Reference proteome</keyword>
<dbReference type="Proteomes" id="UP000685013">
    <property type="component" value="Chromosome 11"/>
</dbReference>
<comment type="caution">
    <text evidence="1">The sequence shown here is derived from an EMBL/GenBank/DDBJ whole genome shotgun (WGS) entry which is preliminary data.</text>
</comment>
<sequence>MKGVFVCRSIIVATTESHEEEGLHYHVGVLTEASRWTVVKFVRNAFKEWEGSSIDVKFHKEAWSTVVQYVLKEDRSPYVWGEFTEGDFMELVHCRSRHRKMKESVSERRIERLTEMHNVLELDEDSQFMGERFSSLPGIKEAHEDLQVLRMMKTSFEERIEGKGGAIGLFSFSFLTLLDCKDIKLGSYEFSFPVVNKFRLNKQARMRD</sequence>